<dbReference type="GO" id="GO:0016020">
    <property type="term" value="C:membrane"/>
    <property type="evidence" value="ECO:0007669"/>
    <property type="project" value="UniProtKB-SubCell"/>
</dbReference>
<feature type="domain" description="GOLD" evidence="12">
    <location>
        <begin position="29"/>
        <end position="111"/>
    </location>
</feature>
<dbReference type="InterPro" id="IPR015720">
    <property type="entry name" value="Emp24-like"/>
</dbReference>
<evidence type="ECO:0000256" key="10">
    <source>
        <dbReference type="SAM" id="Phobius"/>
    </source>
</evidence>
<evidence type="ECO:0000256" key="4">
    <source>
        <dbReference type="ARBA" id="ARBA00022692"/>
    </source>
</evidence>
<keyword evidence="3" id="KW-0217">Developmental protein</keyword>
<feature type="transmembrane region" description="Helical" evidence="10">
    <location>
        <begin position="171"/>
        <end position="193"/>
    </location>
</feature>
<keyword evidence="6 10" id="KW-1133">Transmembrane helix</keyword>
<dbReference type="EMBL" id="JACMRX010000005">
    <property type="protein sequence ID" value="KAF7988501.1"/>
    <property type="molecule type" value="Genomic_DNA"/>
</dbReference>
<reference evidence="13 14" key="1">
    <citation type="submission" date="2020-08" db="EMBL/GenBank/DDBJ databases">
        <title>Aphidius gifuensis genome sequencing and assembly.</title>
        <authorList>
            <person name="Du Z."/>
        </authorList>
    </citation>
    <scope>NUCLEOTIDE SEQUENCE [LARGE SCALE GENOMIC DNA]</scope>
    <source>
        <strain evidence="13">YNYX2018</strain>
        <tissue evidence="13">Adults</tissue>
    </source>
</reference>
<gene>
    <name evidence="13" type="ORF">HCN44_001074</name>
</gene>
<evidence type="ECO:0000256" key="1">
    <source>
        <dbReference type="ARBA" id="ARBA00004479"/>
    </source>
</evidence>
<organism evidence="13 14">
    <name type="scientific">Aphidius gifuensis</name>
    <name type="common">Parasitoid wasp</name>
    <dbReference type="NCBI Taxonomy" id="684658"/>
    <lineage>
        <taxon>Eukaryota</taxon>
        <taxon>Metazoa</taxon>
        <taxon>Ecdysozoa</taxon>
        <taxon>Arthropoda</taxon>
        <taxon>Hexapoda</taxon>
        <taxon>Insecta</taxon>
        <taxon>Pterygota</taxon>
        <taxon>Neoptera</taxon>
        <taxon>Endopterygota</taxon>
        <taxon>Hymenoptera</taxon>
        <taxon>Apocrita</taxon>
        <taxon>Ichneumonoidea</taxon>
        <taxon>Braconidae</taxon>
        <taxon>Aphidiinae</taxon>
        <taxon>Aphidius</taxon>
    </lineage>
</organism>
<protein>
    <recommendedName>
        <fullName evidence="12">GOLD domain-containing protein</fullName>
    </recommendedName>
</protein>
<dbReference type="OrthoDB" id="1929172at2759"/>
<evidence type="ECO:0000256" key="6">
    <source>
        <dbReference type="ARBA" id="ARBA00022989"/>
    </source>
</evidence>
<dbReference type="GO" id="GO:0012505">
    <property type="term" value="C:endomembrane system"/>
    <property type="evidence" value="ECO:0007669"/>
    <property type="project" value="UniProtKB-SubCell"/>
</dbReference>
<dbReference type="PANTHER" id="PTHR22811">
    <property type="entry name" value="TRANSMEMBRANE EMP24 DOMAIN-CONTAINING PROTEIN"/>
    <property type="match status" value="1"/>
</dbReference>
<feature type="chain" id="PRO_5032421584" description="GOLD domain-containing protein" evidence="11">
    <location>
        <begin position="20"/>
        <end position="203"/>
    </location>
</feature>
<dbReference type="InterPro" id="IPR009038">
    <property type="entry name" value="GOLD_dom"/>
</dbReference>
<evidence type="ECO:0000256" key="5">
    <source>
        <dbReference type="ARBA" id="ARBA00022729"/>
    </source>
</evidence>
<dbReference type="Pfam" id="PF01105">
    <property type="entry name" value="EMP24_GP25L"/>
    <property type="match status" value="1"/>
</dbReference>
<evidence type="ECO:0000313" key="14">
    <source>
        <dbReference type="Proteomes" id="UP000639338"/>
    </source>
</evidence>
<proteinExistence type="inferred from homology"/>
<keyword evidence="14" id="KW-1185">Reference proteome</keyword>
<evidence type="ECO:0000256" key="11">
    <source>
        <dbReference type="SAM" id="SignalP"/>
    </source>
</evidence>
<comment type="similarity">
    <text evidence="2 9">Belongs to the EMP24/GP25L family.</text>
</comment>
<dbReference type="InterPro" id="IPR036598">
    <property type="entry name" value="GOLD_dom_sf"/>
</dbReference>
<evidence type="ECO:0000256" key="8">
    <source>
        <dbReference type="ARBA" id="ARBA00037847"/>
    </source>
</evidence>
<evidence type="ECO:0000313" key="13">
    <source>
        <dbReference type="EMBL" id="KAF7988501.1"/>
    </source>
</evidence>
<sequence length="203" mass="23223">MKLIVLFALLCTLINNSYGYFITVDAHAEECFFDKLMQGTKMGLTFEIAEGGFLDIDVTITGPSGQSIYNGEREENGKYTFAASEAGEYTYCFSNKKSTMTPKVVMFNVDIVEPSKPDEHAPVVDGENPVKLDDMIKDLSSAMWEVKNEQNYMQVRDRTHREINENTNFRVVLWTVFESAVLICITLGQVYYLKRFFEVRRVV</sequence>
<keyword evidence="7 10" id="KW-0472">Membrane</keyword>
<evidence type="ECO:0000256" key="2">
    <source>
        <dbReference type="ARBA" id="ARBA00007104"/>
    </source>
</evidence>
<evidence type="ECO:0000256" key="9">
    <source>
        <dbReference type="RuleBase" id="RU003827"/>
    </source>
</evidence>
<accession>A0A834XPI8</accession>
<dbReference type="SMART" id="SM01190">
    <property type="entry name" value="EMP24_GP25L"/>
    <property type="match status" value="1"/>
</dbReference>
<feature type="signal peptide" evidence="11">
    <location>
        <begin position="1"/>
        <end position="19"/>
    </location>
</feature>
<dbReference type="SUPFAM" id="SSF101576">
    <property type="entry name" value="Supernatant protein factor (SPF), C-terminal domain"/>
    <property type="match status" value="1"/>
</dbReference>
<dbReference type="AlphaFoldDB" id="A0A834XPI8"/>
<evidence type="ECO:0000256" key="7">
    <source>
        <dbReference type="ARBA" id="ARBA00023136"/>
    </source>
</evidence>
<keyword evidence="5 11" id="KW-0732">Signal</keyword>
<comment type="subcellular location">
    <subcellularLocation>
        <location evidence="8">Endomembrane system</location>
        <topology evidence="8">Single-pass membrane protein</topology>
    </subcellularLocation>
    <subcellularLocation>
        <location evidence="1 9">Membrane</location>
        <topology evidence="1 9">Single-pass type I membrane protein</topology>
    </subcellularLocation>
</comment>
<comment type="caution">
    <text evidence="13">The sequence shown here is derived from an EMBL/GenBank/DDBJ whole genome shotgun (WGS) entry which is preliminary data.</text>
</comment>
<dbReference type="PROSITE" id="PS50866">
    <property type="entry name" value="GOLD"/>
    <property type="match status" value="1"/>
</dbReference>
<dbReference type="Proteomes" id="UP000639338">
    <property type="component" value="Unassembled WGS sequence"/>
</dbReference>
<keyword evidence="4 9" id="KW-0812">Transmembrane</keyword>
<evidence type="ECO:0000256" key="3">
    <source>
        <dbReference type="ARBA" id="ARBA00022473"/>
    </source>
</evidence>
<name>A0A834XPI8_APHGI</name>
<evidence type="ECO:0000259" key="12">
    <source>
        <dbReference type="PROSITE" id="PS50866"/>
    </source>
</evidence>